<evidence type="ECO:0000313" key="9">
    <source>
        <dbReference type="EMBL" id="KAG2393822.1"/>
    </source>
</evidence>
<dbReference type="GO" id="GO:0005783">
    <property type="term" value="C:endoplasmic reticulum"/>
    <property type="evidence" value="ECO:0007669"/>
    <property type="project" value="TreeGrafter"/>
</dbReference>
<sequence>MHQMKQFIVDWDINHTEEHTPSFLLSSEQNENVSEELPNSSEQYSNKTRERLDILIPGQSIESSSSSLKIVHLLSDTITDHTKNDPNDYQTPTNENYQLDRIVENHDRCFTISSILYPEECHELIESTEQIGYQDIDDEYVKEYRNSQRVLVKSKKLANLIWKRIIPFFKVSDIEKVKPYGFNNNGRWLPVRLNECMRFSKYSDQTFFKPHMDAQFVADENEKSIFTVLIYLNNSSYGPSLFKKVQLLKNLDTNDITVTFLKIGHVMPTKGTVAIFNHDLWHSGEMVNNETKYILRTEIIFQRIDSESIYRVPLCDNECFLTVKHLMDKSYELELQGNVKEATCKYIQALELHTQVSHSLSSNPSCRLSTMEQLIPEEVFSIIFNYLPTADLCRGILCVNRNINCYARNSIMWKQRYDATWNSIRYGWSEKVAEKTLQENSKIMFLQEILNGNSTMHFHDWYHAFVSRANMERYFCPVMVSIGTHSYRYGMANDHTFSSSRMLCGKPIHPHFSLDGYGLKDILTGRRAKIEYDYCKSAPLLSNNGIVSHEANFITFIKQLYWDDLGVALSEHPLLLCVPMTWNERHKRRIKQVLFGIGIPAVCIIDSAQALSLHYLEPNCIVLDFGVSGVKCVPVYEGEHQTQLSTFINQRQSIKSIITEMSSYTYYSYARSFLELCVLPPFSREENAVKYSEFVQQVEEYNLGSYYFRSDIDGIYRVELAEEYFEEIIYNLIPFFNKIVNMKDEEMRNRILRRIIVVGGFSHISGLHERLKSEILQVLPPHLGEQVEFIFQQKKTEDGYINVEKPFPKSYGMRTDKVSKRKFGHDMDVMFGCKIFTSLSNFRNLCDMNPSLLK</sequence>
<dbReference type="Pfam" id="PF00022">
    <property type="entry name" value="Actin"/>
    <property type="match status" value="1"/>
</dbReference>
<dbReference type="InterPro" id="IPR036047">
    <property type="entry name" value="F-box-like_dom_sf"/>
</dbReference>
<dbReference type="PROSITE" id="PS50181">
    <property type="entry name" value="FBOX"/>
    <property type="match status" value="1"/>
</dbReference>
<dbReference type="GO" id="GO:0005506">
    <property type="term" value="F:iron ion binding"/>
    <property type="evidence" value="ECO:0007669"/>
    <property type="project" value="InterPro"/>
</dbReference>
<dbReference type="SMART" id="SM00702">
    <property type="entry name" value="P4Hc"/>
    <property type="match status" value="1"/>
</dbReference>
<evidence type="ECO:0000256" key="5">
    <source>
        <dbReference type="ARBA" id="ARBA00023004"/>
    </source>
</evidence>
<evidence type="ECO:0000259" key="8">
    <source>
        <dbReference type="PROSITE" id="PS50181"/>
    </source>
</evidence>
<dbReference type="InterPro" id="IPR045054">
    <property type="entry name" value="P4HA-like"/>
</dbReference>
<evidence type="ECO:0000256" key="7">
    <source>
        <dbReference type="SAM" id="MobiDB-lite"/>
    </source>
</evidence>
<dbReference type="GeneID" id="68096041"/>
<organism evidence="9 10">
    <name type="scientific">Naegleria lovaniensis</name>
    <name type="common">Amoeba</name>
    <dbReference type="NCBI Taxonomy" id="51637"/>
    <lineage>
        <taxon>Eukaryota</taxon>
        <taxon>Discoba</taxon>
        <taxon>Heterolobosea</taxon>
        <taxon>Tetramitia</taxon>
        <taxon>Eutetramitia</taxon>
        <taxon>Vahlkampfiidae</taxon>
        <taxon>Naegleria</taxon>
    </lineage>
</organism>
<dbReference type="InterPro" id="IPR043129">
    <property type="entry name" value="ATPase_NBD"/>
</dbReference>
<reference evidence="9 10" key="1">
    <citation type="journal article" date="2018" name="BMC Genomics">
        <title>The genome of Naegleria lovaniensis, the basis for a comparative approach to unravel pathogenicity factors of the human pathogenic amoeba N. fowleri.</title>
        <authorList>
            <person name="Liechti N."/>
            <person name="Schurch N."/>
            <person name="Bruggmann R."/>
            <person name="Wittwer M."/>
        </authorList>
    </citation>
    <scope>NUCLEOTIDE SEQUENCE [LARGE SCALE GENOMIC DNA]</scope>
    <source>
        <strain evidence="9 10">ATCC 30569</strain>
    </source>
</reference>
<dbReference type="Proteomes" id="UP000816034">
    <property type="component" value="Unassembled WGS sequence"/>
</dbReference>
<comment type="caution">
    <text evidence="9">The sequence shown here is derived from an EMBL/GenBank/DDBJ whole genome shotgun (WGS) entry which is preliminary data.</text>
</comment>
<evidence type="ECO:0000256" key="2">
    <source>
        <dbReference type="ARBA" id="ARBA00022723"/>
    </source>
</evidence>
<dbReference type="Pfam" id="PF13640">
    <property type="entry name" value="2OG-FeII_Oxy_3"/>
    <property type="match status" value="1"/>
</dbReference>
<dbReference type="GO" id="GO:0031418">
    <property type="term" value="F:L-ascorbic acid binding"/>
    <property type="evidence" value="ECO:0007669"/>
    <property type="project" value="InterPro"/>
</dbReference>
<dbReference type="EMBL" id="PYSW02000001">
    <property type="protein sequence ID" value="KAG2393822.1"/>
    <property type="molecule type" value="Genomic_DNA"/>
</dbReference>
<dbReference type="Gene3D" id="2.60.120.620">
    <property type="entry name" value="q2cbj1_9rhob like domain"/>
    <property type="match status" value="1"/>
</dbReference>
<evidence type="ECO:0000256" key="4">
    <source>
        <dbReference type="ARBA" id="ARBA00023002"/>
    </source>
</evidence>
<accession>A0AA88H7U3</accession>
<dbReference type="InterPro" id="IPR004000">
    <property type="entry name" value="Actin"/>
</dbReference>
<dbReference type="PANTHER" id="PTHR10869:SF246">
    <property type="entry name" value="TRANSMEMBRANE PROLYL 4-HYDROXYLASE"/>
    <property type="match status" value="1"/>
</dbReference>
<dbReference type="InterPro" id="IPR001810">
    <property type="entry name" value="F-box_dom"/>
</dbReference>
<dbReference type="SMART" id="SM00268">
    <property type="entry name" value="ACTIN"/>
    <property type="match status" value="1"/>
</dbReference>
<dbReference type="InterPro" id="IPR044862">
    <property type="entry name" value="Pro_4_hyd_alph_FE2OG_OXY"/>
</dbReference>
<evidence type="ECO:0000256" key="6">
    <source>
        <dbReference type="RuleBase" id="RU000487"/>
    </source>
</evidence>
<comment type="cofactor">
    <cofactor evidence="1">
        <name>L-ascorbate</name>
        <dbReference type="ChEBI" id="CHEBI:38290"/>
    </cofactor>
</comment>
<evidence type="ECO:0000256" key="1">
    <source>
        <dbReference type="ARBA" id="ARBA00001961"/>
    </source>
</evidence>
<proteinExistence type="inferred from homology"/>
<keyword evidence="4" id="KW-0560">Oxidoreductase</keyword>
<name>A0AA88H7U3_NAELO</name>
<keyword evidence="2" id="KW-0479">Metal-binding</keyword>
<dbReference type="AlphaFoldDB" id="A0AA88H7U3"/>
<feature type="domain" description="F-box" evidence="8">
    <location>
        <begin position="369"/>
        <end position="416"/>
    </location>
</feature>
<evidence type="ECO:0000313" key="10">
    <source>
        <dbReference type="Proteomes" id="UP000816034"/>
    </source>
</evidence>
<dbReference type="Gene3D" id="3.30.420.40">
    <property type="match status" value="2"/>
</dbReference>
<dbReference type="PANTHER" id="PTHR10869">
    <property type="entry name" value="PROLYL 4-HYDROXYLASE ALPHA SUBUNIT"/>
    <property type="match status" value="1"/>
</dbReference>
<dbReference type="SUPFAM" id="SSF81383">
    <property type="entry name" value="F-box domain"/>
    <property type="match status" value="1"/>
</dbReference>
<keyword evidence="5" id="KW-0408">Iron</keyword>
<dbReference type="RefSeq" id="XP_044555716.1">
    <property type="nucleotide sequence ID" value="XM_044693130.1"/>
</dbReference>
<protein>
    <recommendedName>
        <fullName evidence="8">F-box domain-containing protein</fullName>
    </recommendedName>
</protein>
<comment type="similarity">
    <text evidence="6">Belongs to the actin family.</text>
</comment>
<feature type="region of interest" description="Disordered" evidence="7">
    <location>
        <begin position="27"/>
        <end position="46"/>
    </location>
</feature>
<dbReference type="SUPFAM" id="SSF53067">
    <property type="entry name" value="Actin-like ATPase domain"/>
    <property type="match status" value="2"/>
</dbReference>
<evidence type="ECO:0000256" key="3">
    <source>
        <dbReference type="ARBA" id="ARBA00022964"/>
    </source>
</evidence>
<dbReference type="GO" id="GO:0004656">
    <property type="term" value="F:procollagen-proline 4-dioxygenase activity"/>
    <property type="evidence" value="ECO:0007669"/>
    <property type="project" value="TreeGrafter"/>
</dbReference>
<keyword evidence="3" id="KW-0223">Dioxygenase</keyword>
<gene>
    <name evidence="9" type="ORF">C9374_003586</name>
</gene>
<keyword evidence="10" id="KW-1185">Reference proteome</keyword>
<dbReference type="InterPro" id="IPR006620">
    <property type="entry name" value="Pro_4_hyd_alph"/>
</dbReference>